<dbReference type="InterPro" id="IPR002937">
    <property type="entry name" value="Amino_oxidase"/>
</dbReference>
<dbReference type="Gene3D" id="3.90.660.20">
    <property type="entry name" value="Protoporphyrinogen oxidase, mitochondrial, domain 2"/>
    <property type="match status" value="1"/>
</dbReference>
<evidence type="ECO:0000256" key="10">
    <source>
        <dbReference type="ARBA" id="ARBA00023133"/>
    </source>
</evidence>
<comment type="catalytic activity">
    <reaction evidence="1">
        <text>coproporphyrinogen III + 3 O2 = coproporphyrin III + 3 H2O2</text>
        <dbReference type="Rhea" id="RHEA:43436"/>
        <dbReference type="ChEBI" id="CHEBI:15379"/>
        <dbReference type="ChEBI" id="CHEBI:16240"/>
        <dbReference type="ChEBI" id="CHEBI:57309"/>
        <dbReference type="ChEBI" id="CHEBI:131725"/>
        <dbReference type="EC" id="1.3.3.15"/>
    </reaction>
    <physiologicalReaction direction="left-to-right" evidence="1">
        <dbReference type="Rhea" id="RHEA:43437"/>
    </physiologicalReaction>
</comment>
<gene>
    <name evidence="13" type="ORF">AN477_18765</name>
</gene>
<dbReference type="OrthoDB" id="9805195at2"/>
<comment type="subcellular location">
    <subcellularLocation>
        <location evidence="11">Cytoplasm</location>
    </subcellularLocation>
</comment>
<dbReference type="PANTHER" id="PTHR42923:SF3">
    <property type="entry name" value="PROTOPORPHYRINOGEN OXIDASE"/>
    <property type="match status" value="1"/>
</dbReference>
<name>A0A0P9CZ80_9BACL</name>
<dbReference type="AlphaFoldDB" id="A0A0P9CZ80"/>
<comment type="cofactor">
    <cofactor evidence="2 11">
        <name>FAD</name>
        <dbReference type="ChEBI" id="CHEBI:57692"/>
    </cofactor>
</comment>
<dbReference type="PATRIC" id="fig|471514.4.peg.4685"/>
<evidence type="ECO:0000259" key="12">
    <source>
        <dbReference type="Pfam" id="PF01593"/>
    </source>
</evidence>
<dbReference type="GO" id="GO:0006783">
    <property type="term" value="P:heme biosynthetic process"/>
    <property type="evidence" value="ECO:0007669"/>
    <property type="project" value="UniProtKB-UniRule"/>
</dbReference>
<dbReference type="STRING" id="471514.AN477_18765"/>
<comment type="function">
    <text evidence="11">Involved in coproporphyrin-dependent heme b biosynthesis. Catalyzes the oxidation of coproporphyrinogen III to coproporphyrin III.</text>
</comment>
<dbReference type="EC" id="1.3.3.15" evidence="5 11"/>
<dbReference type="GO" id="GO:0005737">
    <property type="term" value="C:cytoplasm"/>
    <property type="evidence" value="ECO:0007669"/>
    <property type="project" value="UniProtKB-SubCell"/>
</dbReference>
<comment type="pathway">
    <text evidence="3 11">Porphyrin-containing compound metabolism; protoheme biosynthesis.</text>
</comment>
<evidence type="ECO:0000256" key="11">
    <source>
        <dbReference type="RuleBase" id="RU364052"/>
    </source>
</evidence>
<evidence type="ECO:0000256" key="2">
    <source>
        <dbReference type="ARBA" id="ARBA00001974"/>
    </source>
</evidence>
<protein>
    <recommendedName>
        <fullName evidence="6 11">Coproporphyrinogen III oxidase</fullName>
        <ecNumber evidence="5 11">1.3.3.15</ecNumber>
    </recommendedName>
</protein>
<dbReference type="InterPro" id="IPR050464">
    <property type="entry name" value="Zeta_carotene_desat/Oxidored"/>
</dbReference>
<organism evidence="13 14">
    <name type="scientific">Alicyclobacillus ferrooxydans</name>
    <dbReference type="NCBI Taxonomy" id="471514"/>
    <lineage>
        <taxon>Bacteria</taxon>
        <taxon>Bacillati</taxon>
        <taxon>Bacillota</taxon>
        <taxon>Bacilli</taxon>
        <taxon>Bacillales</taxon>
        <taxon>Alicyclobacillaceae</taxon>
        <taxon>Alicyclobacillus</taxon>
    </lineage>
</organism>
<comment type="caution">
    <text evidence="13">The sequence shown here is derived from an EMBL/GenBank/DDBJ whole genome shotgun (WGS) entry which is preliminary data.</text>
</comment>
<comment type="similarity">
    <text evidence="4 11">Belongs to the protoporphyrinogen/coproporphyrinogen oxidase family. Coproporphyrinogen III oxidase subfamily.</text>
</comment>
<dbReference type="Proteomes" id="UP000050482">
    <property type="component" value="Unassembled WGS sequence"/>
</dbReference>
<reference evidence="13 14" key="1">
    <citation type="submission" date="2015-09" db="EMBL/GenBank/DDBJ databases">
        <title>Draft genome sequence of Alicyclobacillus ferrooxydans DSM 22381.</title>
        <authorList>
            <person name="Hemp J."/>
        </authorList>
    </citation>
    <scope>NUCLEOTIDE SEQUENCE [LARGE SCALE GENOMIC DNA]</scope>
    <source>
        <strain evidence="13 14">TC-34</strain>
    </source>
</reference>
<dbReference type="RefSeq" id="WP_054970706.1">
    <property type="nucleotide sequence ID" value="NZ_LJCO01000079.1"/>
</dbReference>
<accession>A0A0P9CZ80</accession>
<keyword evidence="11" id="KW-0963">Cytoplasm</keyword>
<dbReference type="EMBL" id="LJCO01000079">
    <property type="protein sequence ID" value="KPV42334.1"/>
    <property type="molecule type" value="Genomic_DNA"/>
</dbReference>
<evidence type="ECO:0000256" key="4">
    <source>
        <dbReference type="ARBA" id="ARBA00008310"/>
    </source>
</evidence>
<feature type="domain" description="Amine oxidase" evidence="12">
    <location>
        <begin position="13"/>
        <end position="461"/>
    </location>
</feature>
<dbReference type="NCBIfam" id="TIGR00562">
    <property type="entry name" value="proto_IX_ox"/>
    <property type="match status" value="1"/>
</dbReference>
<evidence type="ECO:0000256" key="9">
    <source>
        <dbReference type="ARBA" id="ARBA00023002"/>
    </source>
</evidence>
<evidence type="ECO:0000256" key="1">
    <source>
        <dbReference type="ARBA" id="ARBA00001755"/>
    </source>
</evidence>
<sequence length="469" mass="51882">MKRPRVVIVGGGITGLTAAYHMKQLFERGAVECILLEGSSRVGGKILTYREDNLVLELGADSVVEHMAAHDLIRNLGVQAEIVPSPADAEHSYILSEKRPVPVPAPLYFGIPADWRVVWRTPLVSPKGKWRVMLDYLAPRSNHESTDDPEPSLGAFLRRRLGDEWTTEVCEPLLSAAFAANLDDLGLSATYPELSQLETRYRSVLHGARQTEFKDRFQRHLLTLRNGMQTVTERLFDELRDFADIRTDSPVTKIQRFENGQYTVETSVRDTTEVILADAVVVAAPAPVAGQLLCSLSAKAAKLSAIRYVSTGTVLLGYPAETVMGFPGTEVFVPPSASAYVTKITVTSRRWPHLTRDERIIVRVDVGRRGQQDWLGMEDTNLLASIEDNVQRILGISAKPWFRKLTRWEKGIPQYEVGHLALVAEVEEHLKVDAPGVFLAGAAYHGITVPECVQSGLLAAEKTAAWVKA</sequence>
<keyword evidence="10 11" id="KW-0350">Heme biosynthesis</keyword>
<dbReference type="PANTHER" id="PTHR42923">
    <property type="entry name" value="PROTOPORPHYRINOGEN OXIDASE"/>
    <property type="match status" value="1"/>
</dbReference>
<dbReference type="SUPFAM" id="SSF54373">
    <property type="entry name" value="FAD-linked reductases, C-terminal domain"/>
    <property type="match status" value="1"/>
</dbReference>
<keyword evidence="9 11" id="KW-0560">Oxidoreductase</keyword>
<dbReference type="InterPro" id="IPR004572">
    <property type="entry name" value="Protoporphyrinogen_oxidase"/>
</dbReference>
<dbReference type="UniPathway" id="UPA00252"/>
<keyword evidence="14" id="KW-1185">Reference proteome</keyword>
<keyword evidence="7 11" id="KW-0285">Flavoprotein</keyword>
<dbReference type="InterPro" id="IPR036188">
    <property type="entry name" value="FAD/NAD-bd_sf"/>
</dbReference>
<dbReference type="GO" id="GO:0004729">
    <property type="term" value="F:oxygen-dependent protoporphyrinogen oxidase activity"/>
    <property type="evidence" value="ECO:0007669"/>
    <property type="project" value="UniProtKB-UniRule"/>
</dbReference>
<dbReference type="Gene3D" id="3.50.50.60">
    <property type="entry name" value="FAD/NAD(P)-binding domain"/>
    <property type="match status" value="1"/>
</dbReference>
<evidence type="ECO:0000256" key="5">
    <source>
        <dbReference type="ARBA" id="ARBA00012402"/>
    </source>
</evidence>
<keyword evidence="8 11" id="KW-0274">FAD</keyword>
<evidence type="ECO:0000256" key="7">
    <source>
        <dbReference type="ARBA" id="ARBA00022630"/>
    </source>
</evidence>
<dbReference type="SUPFAM" id="SSF51905">
    <property type="entry name" value="FAD/NAD(P)-binding domain"/>
    <property type="match status" value="1"/>
</dbReference>
<dbReference type="Gene3D" id="1.10.3110.10">
    <property type="entry name" value="protoporphyrinogen ix oxidase, domain 3"/>
    <property type="match status" value="1"/>
</dbReference>
<dbReference type="Pfam" id="PF01593">
    <property type="entry name" value="Amino_oxidase"/>
    <property type="match status" value="1"/>
</dbReference>
<evidence type="ECO:0000313" key="13">
    <source>
        <dbReference type="EMBL" id="KPV42334.1"/>
    </source>
</evidence>
<evidence type="ECO:0000256" key="8">
    <source>
        <dbReference type="ARBA" id="ARBA00022827"/>
    </source>
</evidence>
<evidence type="ECO:0000256" key="3">
    <source>
        <dbReference type="ARBA" id="ARBA00004744"/>
    </source>
</evidence>
<evidence type="ECO:0000256" key="6">
    <source>
        <dbReference type="ARBA" id="ARBA00019046"/>
    </source>
</evidence>
<proteinExistence type="inferred from homology"/>
<evidence type="ECO:0000313" key="14">
    <source>
        <dbReference type="Proteomes" id="UP000050482"/>
    </source>
</evidence>